<feature type="region of interest" description="Disordered" evidence="1">
    <location>
        <begin position="220"/>
        <end position="311"/>
    </location>
</feature>
<feature type="compositionally biased region" description="Polar residues" evidence="1">
    <location>
        <begin position="44"/>
        <end position="67"/>
    </location>
</feature>
<evidence type="ECO:0000256" key="1">
    <source>
        <dbReference type="SAM" id="MobiDB-lite"/>
    </source>
</evidence>
<reference evidence="2 3" key="1">
    <citation type="submission" date="2019-01" db="EMBL/GenBank/DDBJ databases">
        <title>Coherence of Microcystis species and biogeography revealed through population genomics.</title>
        <authorList>
            <person name="Perez-Carrascal O.M."/>
            <person name="Terrat Y."/>
            <person name="Giani A."/>
            <person name="Fortin N."/>
            <person name="Tromas N."/>
            <person name="Shapiro B.J."/>
        </authorList>
    </citation>
    <scope>NUCLEOTIDE SEQUENCE [LARGE SCALE GENOMIC DNA]</scope>
    <source>
        <strain evidence="2">Ma_MB_F_20061100_S20D</strain>
    </source>
</reference>
<gene>
    <name evidence="2" type="ORF">EWV78_19045</name>
</gene>
<accession>A0A552EBX8</accession>
<dbReference type="AlphaFoldDB" id="A0A552EBX8"/>
<dbReference type="EMBL" id="SFBH01000145">
    <property type="protein sequence ID" value="TRU32015.1"/>
    <property type="molecule type" value="Genomic_DNA"/>
</dbReference>
<sequence>MSNYYSISPNCCLYSLNFALMLRQVTTIFLILTLCCTTVACGSSSNQTQSPSANNSSVRRESNQVSSGRYEVQQATYDDGDGTYTLMLLNTPGGTSPLFRTTNLQMARLTEEDIAKGEKTTVEINGDQATLYMTEDFKIEYVHNVTEVRNNPQTGQQETVVIRQESSFWSPFFGAVAGQALGSLLFRPQYYVPPLYTPGGVMTGFGGYGSTYNQAVDQYRTKHNSPPPAVKNRQTLRSTGNLRRYPSNTTSSPNRSSTTTTKPSGSGYGSSTLKNSGKSDTVKRSPSFGSSGSRRTPSRSGFGSSSRRSRR</sequence>
<name>A0A552EBX8_MICAE</name>
<evidence type="ECO:0000313" key="3">
    <source>
        <dbReference type="Proteomes" id="UP000315113"/>
    </source>
</evidence>
<feature type="compositionally biased region" description="Low complexity" evidence="1">
    <location>
        <begin position="284"/>
        <end position="311"/>
    </location>
</feature>
<dbReference type="Proteomes" id="UP000315113">
    <property type="component" value="Unassembled WGS sequence"/>
</dbReference>
<proteinExistence type="predicted"/>
<comment type="caution">
    <text evidence="2">The sequence shown here is derived from an EMBL/GenBank/DDBJ whole genome shotgun (WGS) entry which is preliminary data.</text>
</comment>
<protein>
    <recommendedName>
        <fullName evidence="4">DUF1190 domain-containing protein</fullName>
    </recommendedName>
</protein>
<organism evidence="2 3">
    <name type="scientific">Microcystis aeruginosa Ma_MB_F_20061100_S20D</name>
    <dbReference type="NCBI Taxonomy" id="2486253"/>
    <lineage>
        <taxon>Bacteria</taxon>
        <taxon>Bacillati</taxon>
        <taxon>Cyanobacteriota</taxon>
        <taxon>Cyanophyceae</taxon>
        <taxon>Oscillatoriophycideae</taxon>
        <taxon>Chroococcales</taxon>
        <taxon>Microcystaceae</taxon>
        <taxon>Microcystis</taxon>
    </lineage>
</organism>
<feature type="compositionally biased region" description="Polar residues" evidence="1">
    <location>
        <begin position="232"/>
        <end position="241"/>
    </location>
</feature>
<evidence type="ECO:0008006" key="4">
    <source>
        <dbReference type="Google" id="ProtNLM"/>
    </source>
</evidence>
<feature type="region of interest" description="Disordered" evidence="1">
    <location>
        <begin position="44"/>
        <end position="69"/>
    </location>
</feature>
<feature type="compositionally biased region" description="Low complexity" evidence="1">
    <location>
        <begin position="246"/>
        <end position="272"/>
    </location>
</feature>
<evidence type="ECO:0000313" key="2">
    <source>
        <dbReference type="EMBL" id="TRU32015.1"/>
    </source>
</evidence>